<feature type="signal peptide" evidence="1">
    <location>
        <begin position="1"/>
        <end position="20"/>
    </location>
</feature>
<dbReference type="RefSeq" id="WP_162669202.1">
    <property type="nucleotide sequence ID" value="NZ_LR593886.1"/>
</dbReference>
<evidence type="ECO:0000313" key="3">
    <source>
        <dbReference type="Proteomes" id="UP000464178"/>
    </source>
</evidence>
<keyword evidence="1" id="KW-0732">Signal</keyword>
<dbReference type="AlphaFoldDB" id="A0A6P2D3N0"/>
<sequence length="664" mass="71634">MRRLSARALVIGFAALGTLAQPVAVGRAVAAESSRDVVLVGTVPDPDLIALGVMLAAAQPDTDFLLDSARPESIIKPFFDRLRPTTITPVGAFPDGSVKRWGVADSVVKPTVADPVAFAWALYPKAERAVIAPRSPAPELLQAACLAGAARVPLFVLREGDDPLKGLKELLAARGVKEATTVGAARDACKKLEGVRVTELADATAAAAAHRKELLRAGKIDTLVLANPVDAKKHAALAPWVAVKRRAALLLTGAEGKDAGTVVNAALKEKDTARADVLIVVADTNAIPLVKRANPAAGKDEQIDVEPWIPETDDLITLSAGRLFHADRAIVPLLLARSRLLEKASGPPKILIASNPGDGLPLLETFSRNTGRELQNAGWKVTGRYGKTELTAKELREALPEQDAFLWEGHYRTLIDQFEMPKWTEPLRPSLIFLQSCLALNPDESALLFDRGAAAVVGTPNRTYSGSGGALTLAFFDSLAYDGRNAGSSMRHAKNFLLCYMDLKAKRLGDGAKMSGANKRAAWTFTIWGDPAMKTPKPVAPADAMPALACEVVKDRVTLTLPEKRYPPTEVAPYKAEMWPGGRLAGLFTTDEESRLLAPLAFAEVSLPNAKDGFTPRLSTKVPSRNWVFRWDARRRVGYILAVPREKDEGKIEFRVHWDADTPR</sequence>
<name>A0A6P2D3N0_9BACT</name>
<dbReference type="EMBL" id="LR593886">
    <property type="protein sequence ID" value="VTR94704.1"/>
    <property type="molecule type" value="Genomic_DNA"/>
</dbReference>
<accession>A0A6P2D3N0</accession>
<evidence type="ECO:0000256" key="1">
    <source>
        <dbReference type="SAM" id="SignalP"/>
    </source>
</evidence>
<dbReference type="Proteomes" id="UP000464178">
    <property type="component" value="Chromosome"/>
</dbReference>
<keyword evidence="3" id="KW-1185">Reference proteome</keyword>
<organism evidence="2 3">
    <name type="scientific">Gemmata massiliana</name>
    <dbReference type="NCBI Taxonomy" id="1210884"/>
    <lineage>
        <taxon>Bacteria</taxon>
        <taxon>Pseudomonadati</taxon>
        <taxon>Planctomycetota</taxon>
        <taxon>Planctomycetia</taxon>
        <taxon>Gemmatales</taxon>
        <taxon>Gemmataceae</taxon>
        <taxon>Gemmata</taxon>
    </lineage>
</organism>
<dbReference type="KEGG" id="gms:SOIL9_30100"/>
<proteinExistence type="predicted"/>
<reference evidence="2 3" key="1">
    <citation type="submission" date="2019-05" db="EMBL/GenBank/DDBJ databases">
        <authorList>
            <consortium name="Science for Life Laboratories"/>
        </authorList>
    </citation>
    <scope>NUCLEOTIDE SEQUENCE [LARGE SCALE GENOMIC DNA]</scope>
    <source>
        <strain evidence="2">Soil9</strain>
    </source>
</reference>
<feature type="chain" id="PRO_5026814801" evidence="1">
    <location>
        <begin position="21"/>
        <end position="664"/>
    </location>
</feature>
<gene>
    <name evidence="2" type="ORF">SOIL9_30100</name>
</gene>
<protein>
    <submittedName>
        <fullName evidence="2">Cell wall binding repeat 2 family protein:: Peptidase_C25</fullName>
    </submittedName>
</protein>
<evidence type="ECO:0000313" key="2">
    <source>
        <dbReference type="EMBL" id="VTR94704.1"/>
    </source>
</evidence>